<name>A0A127PMT8_9BURK</name>
<keyword evidence="2" id="KW-1185">Reference proteome</keyword>
<dbReference type="EMBL" id="CP013235">
    <property type="protein sequence ID" value="AMP09020.1"/>
    <property type="molecule type" value="Genomic_DNA"/>
</dbReference>
<protein>
    <submittedName>
        <fullName evidence="1">Uncharacterized protein</fullName>
    </submittedName>
</protein>
<dbReference type="Proteomes" id="UP000071778">
    <property type="component" value="Chromosome"/>
</dbReference>
<reference evidence="1 2" key="1">
    <citation type="submission" date="2015-11" db="EMBL/GenBank/DDBJ databases">
        <title>Exploring the genomic traits of fungus-feeding bacterial genus Collimonas.</title>
        <authorList>
            <person name="Song C."/>
            <person name="Schmidt R."/>
            <person name="de Jager V."/>
            <person name="Krzyzanowska D."/>
            <person name="Jongedijk E."/>
            <person name="Cankar K."/>
            <person name="Beekwilder J."/>
            <person name="van Veen A."/>
            <person name="de Boer W."/>
            <person name="van Veen J.A."/>
            <person name="Garbeva P."/>
        </authorList>
    </citation>
    <scope>NUCLEOTIDE SEQUENCE [LARGE SCALE GENOMIC DNA]</scope>
    <source>
        <strain evidence="1 2">Ter282</strain>
    </source>
</reference>
<dbReference type="AlphaFoldDB" id="A0A127PMT8"/>
<gene>
    <name evidence="1" type="ORF">CAter282_1228</name>
</gene>
<sequence>MYPKKNKNSIYFQQRRSYCCLYTPNNKYTYWYSKNTYPLLYGVVKPFFLKIQSNLLPQGKKIDIE</sequence>
<dbReference type="PATRIC" id="fig|279058.17.peg.1316"/>
<evidence type="ECO:0000313" key="1">
    <source>
        <dbReference type="EMBL" id="AMP09020.1"/>
    </source>
</evidence>
<evidence type="ECO:0000313" key="2">
    <source>
        <dbReference type="Proteomes" id="UP000071778"/>
    </source>
</evidence>
<organism evidence="1 2">
    <name type="scientific">Collimonas arenae</name>
    <dbReference type="NCBI Taxonomy" id="279058"/>
    <lineage>
        <taxon>Bacteria</taxon>
        <taxon>Pseudomonadati</taxon>
        <taxon>Pseudomonadota</taxon>
        <taxon>Betaproteobacteria</taxon>
        <taxon>Burkholderiales</taxon>
        <taxon>Oxalobacteraceae</taxon>
        <taxon>Collimonas</taxon>
    </lineage>
</organism>
<proteinExistence type="predicted"/>
<accession>A0A127PMT8</accession>